<dbReference type="OrthoDB" id="264333at2"/>
<comment type="caution">
    <text evidence="1">The sequence shown here is derived from an EMBL/GenBank/DDBJ whole genome shotgun (WGS) entry which is preliminary data.</text>
</comment>
<gene>
    <name evidence="1" type="ORF">C0068_18675</name>
    <name evidence="2" type="ORF">D0911_14235</name>
</gene>
<reference evidence="2 4" key="2">
    <citation type="submission" date="2018-10" db="EMBL/GenBank/DDBJ databases">
        <title>Draft genome sequence of Zhongshania sp. DSW25-10.</title>
        <authorList>
            <person name="Oh J."/>
        </authorList>
    </citation>
    <scope>NUCLEOTIDE SEQUENCE [LARGE SCALE GENOMIC DNA]</scope>
    <source>
        <strain evidence="2 4">DSW25-10</strain>
    </source>
</reference>
<dbReference type="SUPFAM" id="SSF53335">
    <property type="entry name" value="S-adenosyl-L-methionine-dependent methyltransferases"/>
    <property type="match status" value="1"/>
</dbReference>
<evidence type="ECO:0000313" key="1">
    <source>
        <dbReference type="EMBL" id="POP51015.1"/>
    </source>
</evidence>
<dbReference type="GO" id="GO:0016301">
    <property type="term" value="F:kinase activity"/>
    <property type="evidence" value="ECO:0007669"/>
    <property type="project" value="UniProtKB-KW"/>
</dbReference>
<dbReference type="CDD" id="cd02440">
    <property type="entry name" value="AdoMet_MTases"/>
    <property type="match status" value="1"/>
</dbReference>
<organism evidence="1 3">
    <name type="scientific">Zhongshania marina</name>
    <dbReference type="NCBI Taxonomy" id="2304603"/>
    <lineage>
        <taxon>Bacteria</taxon>
        <taxon>Pseudomonadati</taxon>
        <taxon>Pseudomonadota</taxon>
        <taxon>Gammaproteobacteria</taxon>
        <taxon>Cellvibrionales</taxon>
        <taxon>Spongiibacteraceae</taxon>
        <taxon>Zhongshania</taxon>
    </lineage>
</organism>
<dbReference type="Proteomes" id="UP000274695">
    <property type="component" value="Unassembled WGS sequence"/>
</dbReference>
<dbReference type="Proteomes" id="UP000237222">
    <property type="component" value="Unassembled WGS sequence"/>
</dbReference>
<dbReference type="InterPro" id="IPR029063">
    <property type="entry name" value="SAM-dependent_MTases_sf"/>
</dbReference>
<dbReference type="RefSeq" id="WP_103685982.1">
    <property type="nucleotide sequence ID" value="NZ_PQGG01000044.1"/>
</dbReference>
<dbReference type="AlphaFoldDB" id="A0A2S4HAK0"/>
<dbReference type="EMBL" id="PQGG01000044">
    <property type="protein sequence ID" value="POP51015.1"/>
    <property type="molecule type" value="Genomic_DNA"/>
</dbReference>
<keyword evidence="1" id="KW-0418">Kinase</keyword>
<protein>
    <submittedName>
        <fullName evidence="1">Histidine kinase</fullName>
    </submittedName>
    <submittedName>
        <fullName evidence="2">Methyltransferase domain-containing protein</fullName>
    </submittedName>
</protein>
<dbReference type="GO" id="GO:0008168">
    <property type="term" value="F:methyltransferase activity"/>
    <property type="evidence" value="ECO:0007669"/>
    <property type="project" value="UniProtKB-KW"/>
</dbReference>
<evidence type="ECO:0000313" key="2">
    <source>
        <dbReference type="EMBL" id="RNL60174.1"/>
    </source>
</evidence>
<dbReference type="PANTHER" id="PTHR14614">
    <property type="entry name" value="HEPATOCELLULAR CARCINOMA-ASSOCIATED ANTIGEN"/>
    <property type="match status" value="1"/>
</dbReference>
<accession>A0A2S4HAK0</accession>
<dbReference type="Gene3D" id="3.40.50.150">
    <property type="entry name" value="Vaccinia Virus protein VP39"/>
    <property type="match status" value="1"/>
</dbReference>
<dbReference type="Pfam" id="PF10294">
    <property type="entry name" value="Methyltransf_16"/>
    <property type="match status" value="1"/>
</dbReference>
<name>A0A2S4HAK0_9GAMM</name>
<dbReference type="GO" id="GO:0032259">
    <property type="term" value="P:methylation"/>
    <property type="evidence" value="ECO:0007669"/>
    <property type="project" value="UniProtKB-KW"/>
</dbReference>
<evidence type="ECO:0000313" key="4">
    <source>
        <dbReference type="Proteomes" id="UP000274695"/>
    </source>
</evidence>
<evidence type="ECO:0000313" key="3">
    <source>
        <dbReference type="Proteomes" id="UP000237222"/>
    </source>
</evidence>
<dbReference type="InterPro" id="IPR019410">
    <property type="entry name" value="Methyltransf_16"/>
</dbReference>
<keyword evidence="4" id="KW-1185">Reference proteome</keyword>
<keyword evidence="1" id="KW-0808">Transferase</keyword>
<keyword evidence="2" id="KW-0489">Methyltransferase</keyword>
<dbReference type="EMBL" id="RHGB01000016">
    <property type="protein sequence ID" value="RNL60174.1"/>
    <property type="molecule type" value="Genomic_DNA"/>
</dbReference>
<sequence length="218" mass="24054">MESVRLRYQTIDVQGFDIHVRGLRDNQQFSDALGEAEALGISSAQWSLFGVVWDSSAVLANEMATFAIEGKRILEVGCGLALTSLLLKVRQADITATDIHPEAGNFLIENVRLNSGGKIPFLRAGWNDASDGLGKFDVIVGSDVLYEREHIVLLSEFIERHAKPSCEVILVDPGRLNHAAFSKKMVALGYSHSQHKPETSGFLSKEFKGQVLRYLRLA</sequence>
<proteinExistence type="predicted"/>
<reference evidence="1" key="1">
    <citation type="submission" date="2018-01" db="EMBL/GenBank/DDBJ databases">
        <authorList>
            <person name="Yu X.-D."/>
        </authorList>
    </citation>
    <scope>NUCLEOTIDE SEQUENCE</scope>
    <source>
        <strain evidence="1">ZX-21</strain>
    </source>
</reference>